<feature type="transmembrane region" description="Helical" evidence="2">
    <location>
        <begin position="434"/>
        <end position="453"/>
    </location>
</feature>
<proteinExistence type="predicted"/>
<evidence type="ECO:0000313" key="4">
    <source>
        <dbReference type="Proteomes" id="UP000308197"/>
    </source>
</evidence>
<dbReference type="InterPro" id="IPR037847">
    <property type="entry name" value="GRAMDC4"/>
</dbReference>
<feature type="region of interest" description="Disordered" evidence="1">
    <location>
        <begin position="1"/>
        <end position="110"/>
    </location>
</feature>
<keyword evidence="2" id="KW-0472">Membrane</keyword>
<keyword evidence="2" id="KW-0812">Transmembrane</keyword>
<dbReference type="InParanoid" id="A0A5C3PXF4"/>
<dbReference type="Proteomes" id="UP000308197">
    <property type="component" value="Unassembled WGS sequence"/>
</dbReference>
<feature type="compositionally biased region" description="Polar residues" evidence="1">
    <location>
        <begin position="524"/>
        <end position="534"/>
    </location>
</feature>
<feature type="compositionally biased region" description="Pro residues" evidence="1">
    <location>
        <begin position="31"/>
        <end position="45"/>
    </location>
</feature>
<feature type="compositionally biased region" description="Polar residues" evidence="1">
    <location>
        <begin position="173"/>
        <end position="182"/>
    </location>
</feature>
<feature type="compositionally biased region" description="Low complexity" evidence="1">
    <location>
        <begin position="157"/>
        <end position="172"/>
    </location>
</feature>
<feature type="transmembrane region" description="Helical" evidence="2">
    <location>
        <begin position="264"/>
        <end position="288"/>
    </location>
</feature>
<keyword evidence="4" id="KW-1185">Reference proteome</keyword>
<keyword evidence="2" id="KW-1133">Transmembrane helix</keyword>
<gene>
    <name evidence="3" type="ORF">K466DRAFT_537926</name>
</gene>
<evidence type="ECO:0000313" key="3">
    <source>
        <dbReference type="EMBL" id="TFK93457.1"/>
    </source>
</evidence>
<feature type="region of interest" description="Disordered" evidence="1">
    <location>
        <begin position="514"/>
        <end position="549"/>
    </location>
</feature>
<protein>
    <submittedName>
        <fullName evidence="3">Uncharacterized protein</fullName>
    </submittedName>
</protein>
<feature type="compositionally biased region" description="Low complexity" evidence="1">
    <location>
        <begin position="16"/>
        <end position="30"/>
    </location>
</feature>
<dbReference type="AlphaFoldDB" id="A0A5C3PXF4"/>
<reference evidence="3 4" key="1">
    <citation type="journal article" date="2019" name="Nat. Ecol. Evol.">
        <title>Megaphylogeny resolves global patterns of mushroom evolution.</title>
        <authorList>
            <person name="Varga T."/>
            <person name="Krizsan K."/>
            <person name="Foldi C."/>
            <person name="Dima B."/>
            <person name="Sanchez-Garcia M."/>
            <person name="Sanchez-Ramirez S."/>
            <person name="Szollosi G.J."/>
            <person name="Szarkandi J.G."/>
            <person name="Papp V."/>
            <person name="Albert L."/>
            <person name="Andreopoulos W."/>
            <person name="Angelini C."/>
            <person name="Antonin V."/>
            <person name="Barry K.W."/>
            <person name="Bougher N.L."/>
            <person name="Buchanan P."/>
            <person name="Buyck B."/>
            <person name="Bense V."/>
            <person name="Catcheside P."/>
            <person name="Chovatia M."/>
            <person name="Cooper J."/>
            <person name="Damon W."/>
            <person name="Desjardin D."/>
            <person name="Finy P."/>
            <person name="Geml J."/>
            <person name="Haridas S."/>
            <person name="Hughes K."/>
            <person name="Justo A."/>
            <person name="Karasinski D."/>
            <person name="Kautmanova I."/>
            <person name="Kiss B."/>
            <person name="Kocsube S."/>
            <person name="Kotiranta H."/>
            <person name="LaButti K.M."/>
            <person name="Lechner B.E."/>
            <person name="Liimatainen K."/>
            <person name="Lipzen A."/>
            <person name="Lukacs Z."/>
            <person name="Mihaltcheva S."/>
            <person name="Morgado L.N."/>
            <person name="Niskanen T."/>
            <person name="Noordeloos M.E."/>
            <person name="Ohm R.A."/>
            <person name="Ortiz-Santana B."/>
            <person name="Ovrebo C."/>
            <person name="Racz N."/>
            <person name="Riley R."/>
            <person name="Savchenko A."/>
            <person name="Shiryaev A."/>
            <person name="Soop K."/>
            <person name="Spirin V."/>
            <person name="Szebenyi C."/>
            <person name="Tomsovsky M."/>
            <person name="Tulloss R.E."/>
            <person name="Uehling J."/>
            <person name="Grigoriev I.V."/>
            <person name="Vagvolgyi C."/>
            <person name="Papp T."/>
            <person name="Martin F.M."/>
            <person name="Miettinen O."/>
            <person name="Hibbett D.S."/>
            <person name="Nagy L.G."/>
        </authorList>
    </citation>
    <scope>NUCLEOTIDE SEQUENCE [LARGE SCALE GENOMIC DNA]</scope>
    <source>
        <strain evidence="3 4">HHB13444</strain>
    </source>
</reference>
<evidence type="ECO:0000256" key="2">
    <source>
        <dbReference type="SAM" id="Phobius"/>
    </source>
</evidence>
<name>A0A5C3PXF4_9APHY</name>
<feature type="region of interest" description="Disordered" evidence="1">
    <location>
        <begin position="145"/>
        <end position="191"/>
    </location>
</feature>
<dbReference type="EMBL" id="ML210981">
    <property type="protein sequence ID" value="TFK93457.1"/>
    <property type="molecule type" value="Genomic_DNA"/>
</dbReference>
<organism evidence="3 4">
    <name type="scientific">Polyporus arcularius HHB13444</name>
    <dbReference type="NCBI Taxonomy" id="1314778"/>
    <lineage>
        <taxon>Eukaryota</taxon>
        <taxon>Fungi</taxon>
        <taxon>Dikarya</taxon>
        <taxon>Basidiomycota</taxon>
        <taxon>Agaricomycotina</taxon>
        <taxon>Agaricomycetes</taxon>
        <taxon>Polyporales</taxon>
        <taxon>Polyporaceae</taxon>
        <taxon>Polyporus</taxon>
    </lineage>
</organism>
<dbReference type="PANTHER" id="PTHR37402:SF1">
    <property type="entry name" value="GRAM DOMAIN-CONTAINING PROTEIN 4"/>
    <property type="match status" value="1"/>
</dbReference>
<feature type="compositionally biased region" description="Low complexity" evidence="1">
    <location>
        <begin position="62"/>
        <end position="79"/>
    </location>
</feature>
<dbReference type="GO" id="GO:0006915">
    <property type="term" value="P:apoptotic process"/>
    <property type="evidence" value="ECO:0007669"/>
    <property type="project" value="InterPro"/>
</dbReference>
<dbReference type="PANTHER" id="PTHR37402">
    <property type="entry name" value="GRAM DOMAIN-CONTAINING PROTEIN 4"/>
    <property type="match status" value="1"/>
</dbReference>
<sequence length="699" mass="76817">MNNGGDGGLLPPPSHSARTPSPGPASSSSRPVPPPLPPRISPSPGPASSNASPAPPLPPRPSDSTVSVNVDEGSESGSGSDEESVTESTPTPTPELGASTTTLLTTKDEEDLSEVQLRELYDDEEIDRFLHLFSTYVREVRAADREPVASPRSPTVAQAASASAPAIGESASQDTSTSSGTHPASADAPTWDGSRSISERIAHDLLLPLLPAPRPPPPDFTIGRLKQTAQRLYVAVEPFYKRCVKPLLKLATWKDPRRSFVYCALYWILWYHGLLLSAGVSVVLYHLISRKLHPYPSLSELREYRKTIDRSQTFGTILLTRLATSPTLGLRDVWELVDDYRHIRKLKKAKSESAQAEKNELDERGGAGLNDDAEVRSVSFSTPDLGELQPEAKSEQVAKVDEADLKRLGLSIMNEVADFLERIKNIFLWRQPGASAYYGVVLLGWLVVGLLPARYMVRLVGFFLGFFFWHVIPVIAAIPESERSRIPPPLLIVPTDTEYAMDLISQRVAHGLPVRPKRRKRTSRGSSEVSVLQTEEQEGRGESSSVDWNKWGGRISSTKEKAGELKEIFRDGQWKQAGNWKAFNPLAPKVAAPPVGSETRIETQTFPAQLKKSPGLITLTPTTLFFTPLLASRPSVVVPLEDITGVKKTTFTKGIDVHYTQTLEDGSKEEKAVEFMFVASRGDLFARLVSWGGRRWARV</sequence>
<accession>A0A5C3PXF4</accession>
<evidence type="ECO:0000256" key="1">
    <source>
        <dbReference type="SAM" id="MobiDB-lite"/>
    </source>
</evidence>
<dbReference type="STRING" id="1314778.A0A5C3PXF4"/>